<dbReference type="GO" id="GO:0006260">
    <property type="term" value="P:DNA replication"/>
    <property type="evidence" value="ECO:0007669"/>
    <property type="project" value="UniProtKB-KW"/>
</dbReference>
<dbReference type="InterPro" id="IPR006199">
    <property type="entry name" value="LexA_DNA-bd_dom"/>
</dbReference>
<keyword evidence="6" id="KW-0238">DNA-binding</keyword>
<evidence type="ECO:0000256" key="1">
    <source>
        <dbReference type="ARBA" id="ARBA00022491"/>
    </source>
</evidence>
<dbReference type="InterPro" id="IPR036388">
    <property type="entry name" value="WH-like_DNA-bd_sf"/>
</dbReference>
<dbReference type="CDD" id="cd06529">
    <property type="entry name" value="S24_LexA-like"/>
    <property type="match status" value="1"/>
</dbReference>
<evidence type="ECO:0000256" key="2">
    <source>
        <dbReference type="ARBA" id="ARBA00022705"/>
    </source>
</evidence>
<dbReference type="InterPro" id="IPR050077">
    <property type="entry name" value="LexA_repressor"/>
</dbReference>
<dbReference type="GO" id="GO:0045892">
    <property type="term" value="P:negative regulation of DNA-templated transcription"/>
    <property type="evidence" value="ECO:0007669"/>
    <property type="project" value="InterPro"/>
</dbReference>
<dbReference type="EMBL" id="CP060724">
    <property type="protein sequence ID" value="QNN75466.1"/>
    <property type="molecule type" value="Genomic_DNA"/>
</dbReference>
<dbReference type="AlphaFoldDB" id="A0A7G9T5U1"/>
<organism evidence="12 13">
    <name type="scientific">Weissella diestrammenae</name>
    <dbReference type="NCBI Taxonomy" id="1162633"/>
    <lineage>
        <taxon>Bacteria</taxon>
        <taxon>Bacillati</taxon>
        <taxon>Bacillota</taxon>
        <taxon>Bacilli</taxon>
        <taxon>Lactobacillales</taxon>
        <taxon>Lactobacillaceae</taxon>
        <taxon>Weissella</taxon>
    </lineage>
</organism>
<evidence type="ECO:0000259" key="10">
    <source>
        <dbReference type="Pfam" id="PF00717"/>
    </source>
</evidence>
<sequence>MAKKEEKQLNVLRFIYETSHRNGFPPTIREIGDGLGMTSPSTVHGYLTRLQDKGYLFRDPDKPRALEITASGLNAMGIQQNPTIPYLDGPWSKFNPETAHRSPLPDNLIRYAGKLFLMRMTGDNMQKIGIFDGDDLYISQQNDAENGEIVAYIGQDQKVKIARFFRERAQYRFQPENNQYHPEIMFELTIIGRVVSLFRNSIY</sequence>
<proteinExistence type="predicted"/>
<dbReference type="InterPro" id="IPR015927">
    <property type="entry name" value="Peptidase_S24_S26A/B/C"/>
</dbReference>
<gene>
    <name evidence="12" type="primary">lexA</name>
    <name evidence="12" type="ORF">H9L19_00750</name>
</gene>
<dbReference type="InterPro" id="IPR039418">
    <property type="entry name" value="LexA-like"/>
</dbReference>
<name>A0A7G9T5U1_9LACO</name>
<reference evidence="12 13" key="1">
    <citation type="submission" date="2020-08" db="EMBL/GenBank/DDBJ databases">
        <title>Genome sequence of Weissella diestrammenae KACC 16890T.</title>
        <authorList>
            <person name="Hyun D.-W."/>
            <person name="Bae J.-W."/>
        </authorList>
    </citation>
    <scope>NUCLEOTIDE SEQUENCE [LARGE SCALE GENOMIC DNA]</scope>
    <source>
        <strain evidence="12 13">KACC 16890</strain>
    </source>
</reference>
<evidence type="ECO:0000256" key="5">
    <source>
        <dbReference type="ARBA" id="ARBA00023015"/>
    </source>
</evidence>
<dbReference type="SUPFAM" id="SSF51306">
    <property type="entry name" value="LexA/Signal peptidase"/>
    <property type="match status" value="1"/>
</dbReference>
<feature type="domain" description="Peptidase S24/S26A/S26B/S26C" evidence="10">
    <location>
        <begin position="91"/>
        <end position="195"/>
    </location>
</feature>
<dbReference type="Gene3D" id="2.10.109.10">
    <property type="entry name" value="Umud Fragment, subunit A"/>
    <property type="match status" value="1"/>
</dbReference>
<keyword evidence="8" id="KW-0234">DNA repair</keyword>
<dbReference type="PANTHER" id="PTHR33516">
    <property type="entry name" value="LEXA REPRESSOR"/>
    <property type="match status" value="1"/>
</dbReference>
<dbReference type="SUPFAM" id="SSF46785">
    <property type="entry name" value="Winged helix' DNA-binding domain"/>
    <property type="match status" value="1"/>
</dbReference>
<dbReference type="InterPro" id="IPR036390">
    <property type="entry name" value="WH_DNA-bd_sf"/>
</dbReference>
<evidence type="ECO:0000256" key="9">
    <source>
        <dbReference type="ARBA" id="ARBA00023236"/>
    </source>
</evidence>
<evidence type="ECO:0000256" key="4">
    <source>
        <dbReference type="ARBA" id="ARBA00022801"/>
    </source>
</evidence>
<keyword evidence="5" id="KW-0805">Transcription regulation</keyword>
<dbReference type="RefSeq" id="WP_187529299.1">
    <property type="nucleotide sequence ID" value="NZ_CP060724.1"/>
</dbReference>
<keyword evidence="2" id="KW-0235">DNA replication</keyword>
<dbReference type="InterPro" id="IPR006200">
    <property type="entry name" value="LexA"/>
</dbReference>
<accession>A0A7G9T5U1</accession>
<feature type="domain" description="LexA repressor DNA-binding" evidence="11">
    <location>
        <begin position="6"/>
        <end position="65"/>
    </location>
</feature>
<keyword evidence="13" id="KW-1185">Reference proteome</keyword>
<dbReference type="GO" id="GO:0009432">
    <property type="term" value="P:SOS response"/>
    <property type="evidence" value="ECO:0007669"/>
    <property type="project" value="UniProtKB-KW"/>
</dbReference>
<dbReference type="Pfam" id="PF00717">
    <property type="entry name" value="Peptidase_S24"/>
    <property type="match status" value="1"/>
</dbReference>
<dbReference type="GO" id="GO:0003677">
    <property type="term" value="F:DNA binding"/>
    <property type="evidence" value="ECO:0007669"/>
    <property type="project" value="UniProtKB-KW"/>
</dbReference>
<keyword evidence="1" id="KW-0678">Repressor</keyword>
<keyword evidence="4 12" id="KW-0378">Hydrolase</keyword>
<protein>
    <submittedName>
        <fullName evidence="12">Repressor LexA</fullName>
        <ecNumber evidence="12">3.4.21.88</ecNumber>
    </submittedName>
</protein>
<evidence type="ECO:0000256" key="6">
    <source>
        <dbReference type="ARBA" id="ARBA00023125"/>
    </source>
</evidence>
<evidence type="ECO:0000313" key="13">
    <source>
        <dbReference type="Proteomes" id="UP000515800"/>
    </source>
</evidence>
<dbReference type="PANTHER" id="PTHR33516:SF2">
    <property type="entry name" value="LEXA REPRESSOR-RELATED"/>
    <property type="match status" value="1"/>
</dbReference>
<keyword evidence="7" id="KW-0804">Transcription</keyword>
<evidence type="ECO:0000256" key="8">
    <source>
        <dbReference type="ARBA" id="ARBA00023204"/>
    </source>
</evidence>
<dbReference type="NCBIfam" id="TIGR00498">
    <property type="entry name" value="lexA"/>
    <property type="match status" value="1"/>
</dbReference>
<keyword evidence="3" id="KW-0227">DNA damage</keyword>
<dbReference type="Proteomes" id="UP000515800">
    <property type="component" value="Chromosome"/>
</dbReference>
<evidence type="ECO:0000313" key="12">
    <source>
        <dbReference type="EMBL" id="QNN75466.1"/>
    </source>
</evidence>
<dbReference type="EC" id="3.4.21.88" evidence="12"/>
<dbReference type="InterPro" id="IPR036286">
    <property type="entry name" value="LexA/Signal_pep-like_sf"/>
</dbReference>
<evidence type="ECO:0000259" key="11">
    <source>
        <dbReference type="Pfam" id="PF01726"/>
    </source>
</evidence>
<dbReference type="Pfam" id="PF01726">
    <property type="entry name" value="LexA_DNA_bind"/>
    <property type="match status" value="1"/>
</dbReference>
<dbReference type="GO" id="GO:0006281">
    <property type="term" value="P:DNA repair"/>
    <property type="evidence" value="ECO:0007669"/>
    <property type="project" value="UniProtKB-KW"/>
</dbReference>
<dbReference type="KEGG" id="wdi:H9L19_00750"/>
<dbReference type="Gene3D" id="1.10.10.10">
    <property type="entry name" value="Winged helix-like DNA-binding domain superfamily/Winged helix DNA-binding domain"/>
    <property type="match status" value="1"/>
</dbReference>
<keyword evidence="9" id="KW-0742">SOS response</keyword>
<evidence type="ECO:0000256" key="3">
    <source>
        <dbReference type="ARBA" id="ARBA00022763"/>
    </source>
</evidence>
<evidence type="ECO:0000256" key="7">
    <source>
        <dbReference type="ARBA" id="ARBA00023163"/>
    </source>
</evidence>
<dbReference type="GO" id="GO:0004252">
    <property type="term" value="F:serine-type endopeptidase activity"/>
    <property type="evidence" value="ECO:0007669"/>
    <property type="project" value="UniProtKB-EC"/>
</dbReference>
<dbReference type="GO" id="GO:0006508">
    <property type="term" value="P:proteolysis"/>
    <property type="evidence" value="ECO:0007669"/>
    <property type="project" value="InterPro"/>
</dbReference>